<accession>A0A166C7P5</accession>
<evidence type="ECO:0000313" key="3">
    <source>
        <dbReference type="Proteomes" id="UP000076532"/>
    </source>
</evidence>
<name>A0A166C7P5_9AGAM</name>
<evidence type="ECO:0000256" key="1">
    <source>
        <dbReference type="SAM" id="MobiDB-lite"/>
    </source>
</evidence>
<dbReference type="EMBL" id="KV417634">
    <property type="protein sequence ID" value="KZP13375.1"/>
    <property type="molecule type" value="Genomic_DNA"/>
</dbReference>
<sequence length="168" mass="18529">MSTIFVTEISNQHASAGAEVTNMNGNIFHTNIYVIDSEHINYIASLFAETRALERIDTRTRSDRGPRAHVPEMEAPAAAPAGSTSRTNGVKETRRTKLLRRLGAWRAASVYSDKDCRAALRQDTVTVVCFYLTVNGATNEQYALLHEVEAFQTVVVHEAGEAVNPTFC</sequence>
<feature type="compositionally biased region" description="Basic and acidic residues" evidence="1">
    <location>
        <begin position="59"/>
        <end position="72"/>
    </location>
</feature>
<dbReference type="AlphaFoldDB" id="A0A166C7P5"/>
<protein>
    <submittedName>
        <fullName evidence="2">Uncharacterized protein</fullName>
    </submittedName>
</protein>
<evidence type="ECO:0000313" key="2">
    <source>
        <dbReference type="EMBL" id="KZP13375.1"/>
    </source>
</evidence>
<keyword evidence="3" id="KW-1185">Reference proteome</keyword>
<gene>
    <name evidence="2" type="ORF">FIBSPDRAFT_897506</name>
</gene>
<organism evidence="2 3">
    <name type="scientific">Athelia psychrophila</name>
    <dbReference type="NCBI Taxonomy" id="1759441"/>
    <lineage>
        <taxon>Eukaryota</taxon>
        <taxon>Fungi</taxon>
        <taxon>Dikarya</taxon>
        <taxon>Basidiomycota</taxon>
        <taxon>Agaricomycotina</taxon>
        <taxon>Agaricomycetes</taxon>
        <taxon>Agaricomycetidae</taxon>
        <taxon>Atheliales</taxon>
        <taxon>Atheliaceae</taxon>
        <taxon>Athelia</taxon>
    </lineage>
</organism>
<dbReference type="Proteomes" id="UP000076532">
    <property type="component" value="Unassembled WGS sequence"/>
</dbReference>
<reference evidence="2 3" key="1">
    <citation type="journal article" date="2016" name="Mol. Biol. Evol.">
        <title>Comparative Genomics of Early-Diverging Mushroom-Forming Fungi Provides Insights into the Origins of Lignocellulose Decay Capabilities.</title>
        <authorList>
            <person name="Nagy L.G."/>
            <person name="Riley R."/>
            <person name="Tritt A."/>
            <person name="Adam C."/>
            <person name="Daum C."/>
            <person name="Floudas D."/>
            <person name="Sun H."/>
            <person name="Yadav J.S."/>
            <person name="Pangilinan J."/>
            <person name="Larsson K.H."/>
            <person name="Matsuura K."/>
            <person name="Barry K."/>
            <person name="Labutti K."/>
            <person name="Kuo R."/>
            <person name="Ohm R.A."/>
            <person name="Bhattacharya S.S."/>
            <person name="Shirouzu T."/>
            <person name="Yoshinaga Y."/>
            <person name="Martin F.M."/>
            <person name="Grigoriev I.V."/>
            <person name="Hibbett D.S."/>
        </authorList>
    </citation>
    <scope>NUCLEOTIDE SEQUENCE [LARGE SCALE GENOMIC DNA]</scope>
    <source>
        <strain evidence="2 3">CBS 109695</strain>
    </source>
</reference>
<proteinExistence type="predicted"/>
<feature type="region of interest" description="Disordered" evidence="1">
    <location>
        <begin position="59"/>
        <end position="93"/>
    </location>
</feature>